<dbReference type="SMART" id="SM00184">
    <property type="entry name" value="RING"/>
    <property type="match status" value="1"/>
</dbReference>
<proteinExistence type="predicted"/>
<keyword evidence="2" id="KW-0175">Coiled coil</keyword>
<dbReference type="PANTHER" id="PTHR46359">
    <property type="entry name" value="GEO07743P1"/>
    <property type="match status" value="1"/>
</dbReference>
<reference evidence="4" key="1">
    <citation type="submission" date="2021-01" db="EMBL/GenBank/DDBJ databases">
        <authorList>
            <consortium name="Genoscope - CEA"/>
            <person name="William W."/>
        </authorList>
    </citation>
    <scope>NUCLEOTIDE SEQUENCE</scope>
</reference>
<feature type="coiled-coil region" evidence="2">
    <location>
        <begin position="30"/>
        <end position="57"/>
    </location>
</feature>
<dbReference type="EMBL" id="CAJJDN010000044">
    <property type="protein sequence ID" value="CAD8082707.1"/>
    <property type="molecule type" value="Genomic_DNA"/>
</dbReference>
<keyword evidence="5" id="KW-1185">Reference proteome</keyword>
<organism evidence="4 5">
    <name type="scientific">Paramecium sonneborni</name>
    <dbReference type="NCBI Taxonomy" id="65129"/>
    <lineage>
        <taxon>Eukaryota</taxon>
        <taxon>Sar</taxon>
        <taxon>Alveolata</taxon>
        <taxon>Ciliophora</taxon>
        <taxon>Intramacronucleata</taxon>
        <taxon>Oligohymenophorea</taxon>
        <taxon>Peniculida</taxon>
        <taxon>Parameciidae</taxon>
        <taxon>Paramecium</taxon>
    </lineage>
</organism>
<dbReference type="OrthoDB" id="439844at2759"/>
<evidence type="ECO:0000313" key="5">
    <source>
        <dbReference type="Proteomes" id="UP000692954"/>
    </source>
</evidence>
<dbReference type="PROSITE" id="PS50089">
    <property type="entry name" value="ZF_RING_2"/>
    <property type="match status" value="1"/>
</dbReference>
<comment type="caution">
    <text evidence="4">The sequence shown here is derived from an EMBL/GenBank/DDBJ whole genome shotgun (WGS) entry which is preliminary data.</text>
</comment>
<evidence type="ECO:0000256" key="1">
    <source>
        <dbReference type="PROSITE-ProRule" id="PRU00175"/>
    </source>
</evidence>
<accession>A0A8S1MNS7</accession>
<dbReference type="GO" id="GO:0008270">
    <property type="term" value="F:zinc ion binding"/>
    <property type="evidence" value="ECO:0007669"/>
    <property type="project" value="UniProtKB-KW"/>
</dbReference>
<feature type="domain" description="RING-type" evidence="3">
    <location>
        <begin position="86"/>
        <end position="127"/>
    </location>
</feature>
<dbReference type="InterPro" id="IPR001841">
    <property type="entry name" value="Znf_RING"/>
</dbReference>
<dbReference type="PANTHER" id="PTHR46359:SF2">
    <property type="entry name" value="GEO07743P1"/>
    <property type="match status" value="1"/>
</dbReference>
<evidence type="ECO:0000313" key="4">
    <source>
        <dbReference type="EMBL" id="CAD8082707.1"/>
    </source>
</evidence>
<sequence length="139" mass="16469">MSVLIGEECGSKNCQIQENQQNGDSEYSQIRIWEQIARGYEQEIQQLQQQIWENNMNKVYHKSNGVPKNYMEQIKRMKMGKSHKNCSVCCHEFHKDESILKLPCKHIFHENCCKSWLMNSRKCPNCRSDVVEMIKNDLK</sequence>
<name>A0A8S1MNS7_9CILI</name>
<protein>
    <recommendedName>
        <fullName evidence="3">RING-type domain-containing protein</fullName>
    </recommendedName>
</protein>
<keyword evidence="1" id="KW-0862">Zinc</keyword>
<dbReference type="AlphaFoldDB" id="A0A8S1MNS7"/>
<dbReference type="Proteomes" id="UP000692954">
    <property type="component" value="Unassembled WGS sequence"/>
</dbReference>
<evidence type="ECO:0000259" key="3">
    <source>
        <dbReference type="PROSITE" id="PS50089"/>
    </source>
</evidence>
<dbReference type="InterPro" id="IPR052804">
    <property type="entry name" value="UEC_component"/>
</dbReference>
<keyword evidence="1" id="KW-0479">Metal-binding</keyword>
<dbReference type="Pfam" id="PF13639">
    <property type="entry name" value="zf-RING_2"/>
    <property type="match status" value="1"/>
</dbReference>
<gene>
    <name evidence="4" type="ORF">PSON_ATCC_30995.1.T0440007</name>
</gene>
<keyword evidence="1" id="KW-0863">Zinc-finger</keyword>
<evidence type="ECO:0000256" key="2">
    <source>
        <dbReference type="SAM" id="Coils"/>
    </source>
</evidence>